<dbReference type="InterPro" id="IPR021323">
    <property type="entry name" value="DUF2927"/>
</dbReference>
<dbReference type="Pfam" id="PF11150">
    <property type="entry name" value="DUF2927"/>
    <property type="match status" value="1"/>
</dbReference>
<dbReference type="Proteomes" id="UP001379949">
    <property type="component" value="Unassembled WGS sequence"/>
</dbReference>
<comment type="caution">
    <text evidence="2">The sequence shown here is derived from an EMBL/GenBank/DDBJ whole genome shotgun (WGS) entry which is preliminary data.</text>
</comment>
<dbReference type="RefSeq" id="WP_133004219.1">
    <property type="nucleotide sequence ID" value="NZ_BAAAFB010000005.1"/>
</dbReference>
<protein>
    <submittedName>
        <fullName evidence="2">DUF2927 domain-containing protein</fullName>
    </submittedName>
</protein>
<name>A0ABU9G9M3_9GAMM</name>
<keyword evidence="3" id="KW-1185">Reference proteome</keyword>
<feature type="chain" id="PRO_5045373808" evidence="1">
    <location>
        <begin position="30"/>
        <end position="269"/>
    </location>
</feature>
<accession>A0ABU9G9M3</accession>
<keyword evidence="1" id="KW-0732">Signal</keyword>
<sequence>MPTSLLSRCQAILASFILALALFSGQASALERWQTDAYIQQSFIKIALEREYKESKHPKLIRWEKPIKVYFKSDMGDATLQHDLLDVQIKHLAYITGQPIDFTTNPKEAGIFIIFTAYKTLEDKVRRYIGNPDKIRKAINEAVCLGNFRLNKRSEITRAVIIIPVDYAREKARLLDCVVEEITQTLGLPNDSNDVFPSVFNDVSVDTYLSPLDYILLKALYSKHLTPGMTVPQTKAAFPKVLKDLHASGDIENAVQRVQIKSLRRYVGD</sequence>
<organism evidence="2 3">
    <name type="scientific">Marinomonas arenicola</name>
    <dbReference type="NCBI Taxonomy" id="569601"/>
    <lineage>
        <taxon>Bacteria</taxon>
        <taxon>Pseudomonadati</taxon>
        <taxon>Pseudomonadota</taxon>
        <taxon>Gammaproteobacteria</taxon>
        <taxon>Oceanospirillales</taxon>
        <taxon>Oceanospirillaceae</taxon>
        <taxon>Marinomonas</taxon>
    </lineage>
</organism>
<evidence type="ECO:0000313" key="3">
    <source>
        <dbReference type="Proteomes" id="UP001379949"/>
    </source>
</evidence>
<gene>
    <name evidence="2" type="ORF">V6242_15130</name>
</gene>
<feature type="signal peptide" evidence="1">
    <location>
        <begin position="1"/>
        <end position="29"/>
    </location>
</feature>
<evidence type="ECO:0000256" key="1">
    <source>
        <dbReference type="SAM" id="SignalP"/>
    </source>
</evidence>
<reference evidence="2 3" key="1">
    <citation type="submission" date="2024-02" db="EMBL/GenBank/DDBJ databases">
        <title>Bacteria isolated from the canopy kelp, Nereocystis luetkeana.</title>
        <authorList>
            <person name="Pfister C.A."/>
            <person name="Younker I.T."/>
            <person name="Light S.H."/>
        </authorList>
    </citation>
    <scope>NUCLEOTIDE SEQUENCE [LARGE SCALE GENOMIC DNA]</scope>
    <source>
        <strain evidence="2 3">TI.4.07</strain>
    </source>
</reference>
<evidence type="ECO:0000313" key="2">
    <source>
        <dbReference type="EMBL" id="MEL0614488.1"/>
    </source>
</evidence>
<dbReference type="EMBL" id="JBAKAR010000015">
    <property type="protein sequence ID" value="MEL0614488.1"/>
    <property type="molecule type" value="Genomic_DNA"/>
</dbReference>
<proteinExistence type="predicted"/>